<evidence type="ECO:0000259" key="4">
    <source>
        <dbReference type="PROSITE" id="PS50949"/>
    </source>
</evidence>
<name>U1YD57_ANEAE</name>
<evidence type="ECO:0000313" key="6">
    <source>
        <dbReference type="Proteomes" id="UP000016511"/>
    </source>
</evidence>
<dbReference type="STRING" id="649747.HMPREF0083_01878"/>
<dbReference type="InterPro" id="IPR036388">
    <property type="entry name" value="WH-like_DNA-bd_sf"/>
</dbReference>
<dbReference type="InterPro" id="IPR036390">
    <property type="entry name" value="WH_DNA-bd_sf"/>
</dbReference>
<dbReference type="Pfam" id="PF00392">
    <property type="entry name" value="GntR"/>
    <property type="match status" value="1"/>
</dbReference>
<evidence type="ECO:0000256" key="1">
    <source>
        <dbReference type="ARBA" id="ARBA00023015"/>
    </source>
</evidence>
<dbReference type="SMART" id="SM00345">
    <property type="entry name" value="HTH_GNTR"/>
    <property type="match status" value="1"/>
</dbReference>
<dbReference type="GO" id="GO:0003700">
    <property type="term" value="F:DNA-binding transcription factor activity"/>
    <property type="evidence" value="ECO:0007669"/>
    <property type="project" value="InterPro"/>
</dbReference>
<proteinExistence type="predicted"/>
<keyword evidence="1" id="KW-0805">Transcription regulation</keyword>
<dbReference type="HOGENOM" id="CLU_017584_10_2_9"/>
<keyword evidence="6" id="KW-1185">Reference proteome</keyword>
<comment type="caution">
    <text evidence="5">The sequence shown here is derived from an EMBL/GenBank/DDBJ whole genome shotgun (WGS) entry which is preliminary data.</text>
</comment>
<dbReference type="eggNOG" id="COG1725">
    <property type="taxonomic scope" value="Bacteria"/>
</dbReference>
<dbReference type="Proteomes" id="UP000016511">
    <property type="component" value="Unassembled WGS sequence"/>
</dbReference>
<dbReference type="PANTHER" id="PTHR38445">
    <property type="entry name" value="HTH-TYPE TRANSCRIPTIONAL REPRESSOR YTRA"/>
    <property type="match status" value="1"/>
</dbReference>
<feature type="domain" description="HTH gntR-type" evidence="4">
    <location>
        <begin position="26"/>
        <end position="94"/>
    </location>
</feature>
<dbReference type="PANTHER" id="PTHR38445:SF6">
    <property type="entry name" value="GNTR-FAMILY TRANSCRIPTIONAL REGULATOR"/>
    <property type="match status" value="1"/>
</dbReference>
<dbReference type="SUPFAM" id="SSF46785">
    <property type="entry name" value="Winged helix' DNA-binding domain"/>
    <property type="match status" value="1"/>
</dbReference>
<dbReference type="GO" id="GO:0003677">
    <property type="term" value="F:DNA binding"/>
    <property type="evidence" value="ECO:0007669"/>
    <property type="project" value="UniProtKB-KW"/>
</dbReference>
<dbReference type="PATRIC" id="fig|649747.3.peg.1700"/>
<accession>U1YD57</accession>
<organism evidence="5 6">
    <name type="scientific">Aneurinibacillus aneurinilyticus ATCC 12856</name>
    <dbReference type="NCBI Taxonomy" id="649747"/>
    <lineage>
        <taxon>Bacteria</taxon>
        <taxon>Bacillati</taxon>
        <taxon>Bacillota</taxon>
        <taxon>Bacilli</taxon>
        <taxon>Bacillales</taxon>
        <taxon>Paenibacillaceae</taxon>
        <taxon>Aneurinibacillus group</taxon>
        <taxon>Aneurinibacillus</taxon>
    </lineage>
</organism>
<dbReference type="CDD" id="cd07377">
    <property type="entry name" value="WHTH_GntR"/>
    <property type="match status" value="1"/>
</dbReference>
<dbReference type="PROSITE" id="PS50949">
    <property type="entry name" value="HTH_GNTR"/>
    <property type="match status" value="1"/>
</dbReference>
<sequence length="137" mass="15969">MFFIAGWLVDRKVEVQLMGNGFNASQWIYQRLMARLCQQIVRGELKPGEKLPSVQEMAAQAGVSSNTIQRIYRRMERMGIVEIRRGQGSFLTENTEELERLHVQLRIECIGEFVKDMKEMGVSPFKIIEDIEKYLKQ</sequence>
<dbReference type="EMBL" id="AWSJ01000123">
    <property type="protein sequence ID" value="ERI10032.1"/>
    <property type="molecule type" value="Genomic_DNA"/>
</dbReference>
<keyword evidence="3" id="KW-0804">Transcription</keyword>
<dbReference type="Gene3D" id="1.10.10.10">
    <property type="entry name" value="Winged helix-like DNA-binding domain superfamily/Winged helix DNA-binding domain"/>
    <property type="match status" value="1"/>
</dbReference>
<dbReference type="AlphaFoldDB" id="U1YD57"/>
<keyword evidence="2" id="KW-0238">DNA-binding</keyword>
<dbReference type="InterPro" id="IPR000524">
    <property type="entry name" value="Tscrpt_reg_HTH_GntR"/>
</dbReference>
<evidence type="ECO:0000256" key="2">
    <source>
        <dbReference type="ARBA" id="ARBA00023125"/>
    </source>
</evidence>
<evidence type="ECO:0000313" key="5">
    <source>
        <dbReference type="EMBL" id="ERI10032.1"/>
    </source>
</evidence>
<evidence type="ECO:0000256" key="3">
    <source>
        <dbReference type="ARBA" id="ARBA00023163"/>
    </source>
</evidence>
<reference evidence="5 6" key="1">
    <citation type="submission" date="2013-08" db="EMBL/GenBank/DDBJ databases">
        <authorList>
            <person name="Weinstock G."/>
            <person name="Sodergren E."/>
            <person name="Wylie T."/>
            <person name="Fulton L."/>
            <person name="Fulton R."/>
            <person name="Fronick C."/>
            <person name="O'Laughlin M."/>
            <person name="Godfrey J."/>
            <person name="Miner T."/>
            <person name="Herter B."/>
            <person name="Appelbaum E."/>
            <person name="Cordes M."/>
            <person name="Lek S."/>
            <person name="Wollam A."/>
            <person name="Pepin K.H."/>
            <person name="Palsikar V.B."/>
            <person name="Mitreva M."/>
            <person name="Wilson R.K."/>
        </authorList>
    </citation>
    <scope>NUCLEOTIDE SEQUENCE [LARGE SCALE GENOMIC DNA]</scope>
    <source>
        <strain evidence="5 6">ATCC 12856</strain>
    </source>
</reference>
<gene>
    <name evidence="5" type="ORF">HMPREF0083_01878</name>
</gene>
<protein>
    <submittedName>
        <fullName evidence="5">Transcriptional regulator, GntR family</fullName>
    </submittedName>
</protein>